<evidence type="ECO:0000313" key="3">
    <source>
        <dbReference type="Proteomes" id="UP000311382"/>
    </source>
</evidence>
<comment type="caution">
    <text evidence="2">The sequence shown here is derived from an EMBL/GenBank/DDBJ whole genome shotgun (WGS) entry which is preliminary data.</text>
</comment>
<protein>
    <submittedName>
        <fullName evidence="2">Uncharacterized protein</fullName>
    </submittedName>
</protein>
<name>A0A5C5FXI7_9BASI</name>
<feature type="region of interest" description="Disordered" evidence="1">
    <location>
        <begin position="1"/>
        <end position="176"/>
    </location>
</feature>
<gene>
    <name evidence="2" type="ORF">DMC30DRAFT_194901</name>
</gene>
<evidence type="ECO:0000256" key="1">
    <source>
        <dbReference type="SAM" id="MobiDB-lite"/>
    </source>
</evidence>
<proteinExistence type="predicted"/>
<reference evidence="2 3" key="1">
    <citation type="submission" date="2019-03" db="EMBL/GenBank/DDBJ databases">
        <title>Rhodosporidium diobovatum UCD-FST 08-225 genome sequencing, assembly, and annotation.</title>
        <authorList>
            <person name="Fakankun I.U."/>
            <person name="Fristensky B."/>
            <person name="Levin D.B."/>
        </authorList>
    </citation>
    <scope>NUCLEOTIDE SEQUENCE [LARGE SCALE GENOMIC DNA]</scope>
    <source>
        <strain evidence="2 3">UCD-FST 08-225</strain>
    </source>
</reference>
<sequence>MRETRRVVDAHPLPSLSLRRSLPPPPRQPPARQDAGLRAALPSHSQCPQAQEPLSLPSAPQAPPSTLLRPLDLLGPRPAAPHPLDRGRRRVPFTRRREAHERAHHARGGLAPGAHEGPALADPRGRDACRCRRRRGAARGRHGGRRRRRWGRARPRHDARRPLPTPSLRPAARRPLPHSLARLRLVVALLVPAPAQRPSTTRRPAAAPAPRRLAAAAAPLGRAGRVLLAGGRARRGHGHGHGHGALGVRRLGAQHGLGRRVRGRGGHAARRAGTGAGSGSGSGSGVAAQAFWRWGRPRGRRRRGRVEGHDGVSRRLREVREAGAGALDACRVELVRREEDEECFFLYCPPALAHDLHTLHRPGPGARPLFASPHPLCRALLTVVDTPCAPSEPSTCFRNRCFLTRVSRR</sequence>
<feature type="compositionally biased region" description="Basic residues" evidence="1">
    <location>
        <begin position="131"/>
        <end position="159"/>
    </location>
</feature>
<dbReference type="EMBL" id="SOZI01000040">
    <property type="protein sequence ID" value="TNY21593.1"/>
    <property type="molecule type" value="Genomic_DNA"/>
</dbReference>
<feature type="compositionally biased region" description="Low complexity" evidence="1">
    <location>
        <begin position="12"/>
        <end position="21"/>
    </location>
</feature>
<feature type="region of interest" description="Disordered" evidence="1">
    <location>
        <begin position="259"/>
        <end position="284"/>
    </location>
</feature>
<organism evidence="2 3">
    <name type="scientific">Rhodotorula diobovata</name>
    <dbReference type="NCBI Taxonomy" id="5288"/>
    <lineage>
        <taxon>Eukaryota</taxon>
        <taxon>Fungi</taxon>
        <taxon>Dikarya</taxon>
        <taxon>Basidiomycota</taxon>
        <taxon>Pucciniomycotina</taxon>
        <taxon>Microbotryomycetes</taxon>
        <taxon>Sporidiobolales</taxon>
        <taxon>Sporidiobolaceae</taxon>
        <taxon>Rhodotorula</taxon>
    </lineage>
</organism>
<dbReference type="Proteomes" id="UP000311382">
    <property type="component" value="Unassembled WGS sequence"/>
</dbReference>
<feature type="compositionally biased region" description="Low complexity" evidence="1">
    <location>
        <begin position="53"/>
        <end position="77"/>
    </location>
</feature>
<feature type="compositionally biased region" description="Basic residues" evidence="1">
    <location>
        <begin position="259"/>
        <end position="270"/>
    </location>
</feature>
<dbReference type="AlphaFoldDB" id="A0A5C5FXI7"/>
<feature type="compositionally biased region" description="Gly residues" evidence="1">
    <location>
        <begin position="274"/>
        <end position="284"/>
    </location>
</feature>
<accession>A0A5C5FXI7</accession>
<evidence type="ECO:0000313" key="2">
    <source>
        <dbReference type="EMBL" id="TNY21593.1"/>
    </source>
</evidence>
<keyword evidence="3" id="KW-1185">Reference proteome</keyword>